<dbReference type="Proteomes" id="UP000031928">
    <property type="component" value="Plasmid pCmarinum2"/>
</dbReference>
<evidence type="ECO:0000256" key="1">
    <source>
        <dbReference type="SAM" id="MobiDB-lite"/>
    </source>
</evidence>
<gene>
    <name evidence="2" type="ORF">B840_12495</name>
</gene>
<keyword evidence="2" id="KW-0614">Plasmid</keyword>
<accession>A0A0B6TJC7</accession>
<feature type="compositionally biased region" description="Basic residues" evidence="1">
    <location>
        <begin position="468"/>
        <end position="478"/>
    </location>
</feature>
<feature type="region of interest" description="Disordered" evidence="1">
    <location>
        <begin position="452"/>
        <end position="484"/>
    </location>
</feature>
<name>A0A0B6TJC7_9CORY</name>
<evidence type="ECO:0000313" key="2">
    <source>
        <dbReference type="EMBL" id="AJK70067.1"/>
    </source>
</evidence>
<dbReference type="HOGENOM" id="CLU_548268_0_0_11"/>
<sequence length="497" mass="55176">MVFLRDYRSCLGFQVLPGVGCPDVGFVGNEVSPGGVLETGGADQLVDQVHCCFSLTLNGGVVLALVGFSFDDPERAVPIPGNEIRVVVIPGGVRDRGLLMRVETLPPHDVLGVVQLHRQQVLPTPGIKRRGREQSLIPGAVEPAQLKLAALLLPQQIEDLLTDGQGEELINWQGDRDDRRLGLGVARMRGDLVPHQPLELHDRGVLGLLGPFGHRGVRHERRNNPIQKLLLIRVIDGNLLQAQHPSSELLGHLIRVDQGTGHSGVLHPLRGNLLLISRDDDLLAVQDFPGVSDPAGSALDFVVADLLEVKRCDRLGHHRRREGEGDAGVLGVDLHGDREHRLHRSDLFLIIELQGVNHPGLLSTLRRIRLQAGQRGRLLGRMRHRLINIYLRKLGGARRWGDNVLAGDMAVHRLIQAESLEDILIVEQLLKRGVRQDVELVDTRIPGRCAKRQAQPPTHRLTREHLRSHSPQRAHHRNPLGVPPLFELVHRDNHAYR</sequence>
<evidence type="ECO:0000313" key="3">
    <source>
        <dbReference type="Proteomes" id="UP000031928"/>
    </source>
</evidence>
<protein>
    <submittedName>
        <fullName evidence="2">Uncharacterized protein</fullName>
    </submittedName>
</protein>
<dbReference type="EMBL" id="CP007791">
    <property type="protein sequence ID" value="AJK70067.1"/>
    <property type="molecule type" value="Genomic_DNA"/>
</dbReference>
<organism evidence="2 3">
    <name type="scientific">Corynebacterium marinum DSM 44953</name>
    <dbReference type="NCBI Taxonomy" id="1224162"/>
    <lineage>
        <taxon>Bacteria</taxon>
        <taxon>Bacillati</taxon>
        <taxon>Actinomycetota</taxon>
        <taxon>Actinomycetes</taxon>
        <taxon>Mycobacteriales</taxon>
        <taxon>Corynebacteriaceae</taxon>
        <taxon>Corynebacterium</taxon>
    </lineage>
</organism>
<reference evidence="2 3" key="1">
    <citation type="submission" date="2014-05" db="EMBL/GenBank/DDBJ databases">
        <title>Complete genome sequence of Corynebacterium marinum DSM 44953.</title>
        <authorList>
            <person name="Schaffert L."/>
            <person name="Albersmeier A."/>
            <person name="Kalinowski J."/>
            <person name="Ruckert C."/>
        </authorList>
    </citation>
    <scope>NUCLEOTIDE SEQUENCE [LARGE SCALE GENOMIC DNA]</scope>
    <source>
        <strain evidence="2 3">DSM 44953</strain>
        <plasmid evidence="2 3">pCmarinum2</plasmid>
    </source>
</reference>
<keyword evidence="3" id="KW-1185">Reference proteome</keyword>
<proteinExistence type="predicted"/>
<geneLocation type="plasmid" evidence="2 3">
    <name>pCmarinum2</name>
</geneLocation>
<dbReference type="KEGG" id="cmq:B840_12495"/>
<dbReference type="AlphaFoldDB" id="A0A0B6TJC7"/>